<evidence type="ECO:0000256" key="1">
    <source>
        <dbReference type="SAM" id="Coils"/>
    </source>
</evidence>
<dbReference type="STRING" id="946122.A0A0C2XN66"/>
<protein>
    <submittedName>
        <fullName evidence="2">Uncharacterized protein</fullName>
    </submittedName>
</protein>
<gene>
    <name evidence="2" type="ORF">M378DRAFT_20130</name>
</gene>
<evidence type="ECO:0000313" key="3">
    <source>
        <dbReference type="Proteomes" id="UP000054549"/>
    </source>
</evidence>
<sequence length="240" mass="27740">MQSHLGLKPPSNQVEIFGQIQSKKKTKLKDVTLPTDSLHDVLALVPRPSGFSLNDHFNSLIKKLEQRDEERETEMKQMKQMKQEHDKEIEEIRREMRETDSWIVHSDTDAFDKIMLRNLLDKAQAVLEHAKGSPKSKKSLSLDWRRQLANMDQHARHESVKVMLGALDIPAAQQLSVSATAVSLLTEDFSRIRKDGDEVAHKDFINLDRCRDAIKRSKRSPSECEALNLFLELVRTYKWD</sequence>
<organism evidence="2 3">
    <name type="scientific">Amanita muscaria (strain Koide BX008)</name>
    <dbReference type="NCBI Taxonomy" id="946122"/>
    <lineage>
        <taxon>Eukaryota</taxon>
        <taxon>Fungi</taxon>
        <taxon>Dikarya</taxon>
        <taxon>Basidiomycota</taxon>
        <taxon>Agaricomycotina</taxon>
        <taxon>Agaricomycetes</taxon>
        <taxon>Agaricomycetidae</taxon>
        <taxon>Agaricales</taxon>
        <taxon>Pluteineae</taxon>
        <taxon>Amanitaceae</taxon>
        <taxon>Amanita</taxon>
    </lineage>
</organism>
<evidence type="ECO:0000313" key="2">
    <source>
        <dbReference type="EMBL" id="KIL70588.1"/>
    </source>
</evidence>
<dbReference type="Proteomes" id="UP000054549">
    <property type="component" value="Unassembled WGS sequence"/>
</dbReference>
<dbReference type="OrthoDB" id="3067637at2759"/>
<feature type="coiled-coil region" evidence="1">
    <location>
        <begin position="61"/>
        <end position="98"/>
    </location>
</feature>
<accession>A0A0C2XN66</accession>
<dbReference type="AlphaFoldDB" id="A0A0C2XN66"/>
<dbReference type="InParanoid" id="A0A0C2XN66"/>
<proteinExistence type="predicted"/>
<dbReference type="EMBL" id="KN818223">
    <property type="protein sequence ID" value="KIL70588.1"/>
    <property type="molecule type" value="Genomic_DNA"/>
</dbReference>
<keyword evidence="1" id="KW-0175">Coiled coil</keyword>
<name>A0A0C2XN66_AMAMK</name>
<dbReference type="HOGENOM" id="CLU_1297083_0_0_1"/>
<reference evidence="2 3" key="1">
    <citation type="submission" date="2014-04" db="EMBL/GenBank/DDBJ databases">
        <title>Evolutionary Origins and Diversification of the Mycorrhizal Mutualists.</title>
        <authorList>
            <consortium name="DOE Joint Genome Institute"/>
            <consortium name="Mycorrhizal Genomics Consortium"/>
            <person name="Kohler A."/>
            <person name="Kuo A."/>
            <person name="Nagy L.G."/>
            <person name="Floudas D."/>
            <person name="Copeland A."/>
            <person name="Barry K.W."/>
            <person name="Cichocki N."/>
            <person name="Veneault-Fourrey C."/>
            <person name="LaButti K."/>
            <person name="Lindquist E.A."/>
            <person name="Lipzen A."/>
            <person name="Lundell T."/>
            <person name="Morin E."/>
            <person name="Murat C."/>
            <person name="Riley R."/>
            <person name="Ohm R."/>
            <person name="Sun H."/>
            <person name="Tunlid A."/>
            <person name="Henrissat B."/>
            <person name="Grigoriev I.V."/>
            <person name="Hibbett D.S."/>
            <person name="Martin F."/>
        </authorList>
    </citation>
    <scope>NUCLEOTIDE SEQUENCE [LARGE SCALE GENOMIC DNA]</scope>
    <source>
        <strain evidence="2 3">Koide BX008</strain>
    </source>
</reference>
<keyword evidence="3" id="KW-1185">Reference proteome</keyword>